<dbReference type="Pfam" id="PF03963">
    <property type="entry name" value="FlgD"/>
    <property type="match status" value="1"/>
</dbReference>
<gene>
    <name evidence="9" type="ORF">DFP86_10655</name>
</gene>
<keyword evidence="9" id="KW-0969">Cilium</keyword>
<dbReference type="Gene3D" id="2.60.40.4070">
    <property type="match status" value="1"/>
</dbReference>
<evidence type="ECO:0000256" key="4">
    <source>
        <dbReference type="ARBA" id="ARBA00024746"/>
    </source>
</evidence>
<comment type="function">
    <text evidence="4 5">Required for flagellar hook formation. May act as a scaffolding protein.</text>
</comment>
<feature type="domain" description="FlgD Tudor-like" evidence="8">
    <location>
        <begin position="101"/>
        <end position="242"/>
    </location>
</feature>
<dbReference type="GO" id="GO:0044781">
    <property type="term" value="P:bacterial-type flagellum organization"/>
    <property type="evidence" value="ECO:0007669"/>
    <property type="project" value="UniProtKB-UniRule"/>
</dbReference>
<dbReference type="Gene3D" id="2.30.30.910">
    <property type="match status" value="1"/>
</dbReference>
<evidence type="ECO:0000256" key="2">
    <source>
        <dbReference type="ARBA" id="ARBA00016013"/>
    </source>
</evidence>
<organism evidence="9 10">
    <name type="scientific">Paludibacterium purpuratum</name>
    <dbReference type="NCBI Taxonomy" id="1144873"/>
    <lineage>
        <taxon>Bacteria</taxon>
        <taxon>Pseudomonadati</taxon>
        <taxon>Pseudomonadota</taxon>
        <taxon>Betaproteobacteria</taxon>
        <taxon>Neisseriales</taxon>
        <taxon>Chromobacteriaceae</taxon>
        <taxon>Paludibacterium</taxon>
    </lineage>
</organism>
<evidence type="ECO:0000259" key="8">
    <source>
        <dbReference type="Pfam" id="PF13861"/>
    </source>
</evidence>
<evidence type="ECO:0000313" key="10">
    <source>
        <dbReference type="Proteomes" id="UP000295611"/>
    </source>
</evidence>
<evidence type="ECO:0000256" key="5">
    <source>
        <dbReference type="RuleBase" id="RU362076"/>
    </source>
</evidence>
<evidence type="ECO:0000256" key="6">
    <source>
        <dbReference type="SAM" id="MobiDB-lite"/>
    </source>
</evidence>
<evidence type="ECO:0000259" key="7">
    <source>
        <dbReference type="Pfam" id="PF13860"/>
    </source>
</evidence>
<dbReference type="InterPro" id="IPR025965">
    <property type="entry name" value="FlgD/Vpr_Ig-like"/>
</dbReference>
<comment type="similarity">
    <text evidence="1 5">Belongs to the FlgD family.</text>
</comment>
<dbReference type="OrthoDB" id="9785233at2"/>
<keyword evidence="9" id="KW-0282">Flagellum</keyword>
<dbReference type="Pfam" id="PF13860">
    <property type="entry name" value="FlgD_ig"/>
    <property type="match status" value="1"/>
</dbReference>
<accession>A0A4R7B864</accession>
<evidence type="ECO:0000313" key="9">
    <source>
        <dbReference type="EMBL" id="TDR79916.1"/>
    </source>
</evidence>
<evidence type="ECO:0000256" key="3">
    <source>
        <dbReference type="ARBA" id="ARBA00022795"/>
    </source>
</evidence>
<feature type="compositionally biased region" description="Low complexity" evidence="6">
    <location>
        <begin position="24"/>
        <end position="35"/>
    </location>
</feature>
<dbReference type="RefSeq" id="WP_133680136.1">
    <property type="nucleotide sequence ID" value="NZ_SNZP01000006.1"/>
</dbReference>
<sequence length="246" mass="25245">MTVPSTNQNNNSNPYAVLNGNTGSSGSSGSSSSGSTVDPTSAQAIQDRFLKLLTTQLQAQDPMNPMQNSEITSQMAQISQVTSMSNLNTTMQSMLQSQMASQSLIASTTVGHSALVAGNTMGWDGNTTGNKTMGAVSLAGSAQQLTVAVQDANGNTVRTIDVKNPQAGMNSFAWDGKDAQGNILPAGNYSFVATASNPGTTAAQSVKATAYNYKTIAAVSFTSGGAPQLVLNDGKTVQMSDVAQIS</sequence>
<evidence type="ECO:0000256" key="1">
    <source>
        <dbReference type="ARBA" id="ARBA00010577"/>
    </source>
</evidence>
<dbReference type="Pfam" id="PF13861">
    <property type="entry name" value="FLgD_tudor"/>
    <property type="match status" value="1"/>
</dbReference>
<keyword evidence="9" id="KW-0966">Cell projection</keyword>
<dbReference type="InterPro" id="IPR025963">
    <property type="entry name" value="FLgD_Tudor"/>
</dbReference>
<feature type="region of interest" description="Disordered" evidence="6">
    <location>
        <begin position="1"/>
        <end position="40"/>
    </location>
</feature>
<proteinExistence type="inferred from homology"/>
<keyword evidence="3 5" id="KW-1005">Bacterial flagellum biogenesis</keyword>
<feature type="domain" description="FlgD/Vpr Ig-like" evidence="7">
    <location>
        <begin position="129"/>
        <end position="198"/>
    </location>
</feature>
<dbReference type="InterPro" id="IPR005648">
    <property type="entry name" value="FlgD"/>
</dbReference>
<comment type="caution">
    <text evidence="9">The sequence shown here is derived from an EMBL/GenBank/DDBJ whole genome shotgun (WGS) entry which is preliminary data.</text>
</comment>
<keyword evidence="10" id="KW-1185">Reference proteome</keyword>
<reference evidence="9 10" key="1">
    <citation type="submission" date="2019-03" db="EMBL/GenBank/DDBJ databases">
        <title>Genomic Encyclopedia of Type Strains, Phase III (KMG-III): the genomes of soil and plant-associated and newly described type strains.</title>
        <authorList>
            <person name="Whitman W."/>
        </authorList>
    </citation>
    <scope>NUCLEOTIDE SEQUENCE [LARGE SCALE GENOMIC DNA]</scope>
    <source>
        <strain evidence="9 10">CECT 8976</strain>
    </source>
</reference>
<dbReference type="EMBL" id="SNZP01000006">
    <property type="protein sequence ID" value="TDR79916.1"/>
    <property type="molecule type" value="Genomic_DNA"/>
</dbReference>
<dbReference type="AlphaFoldDB" id="A0A4R7B864"/>
<dbReference type="Proteomes" id="UP000295611">
    <property type="component" value="Unassembled WGS sequence"/>
</dbReference>
<protein>
    <recommendedName>
        <fullName evidence="2 5">Basal-body rod modification protein FlgD</fullName>
    </recommendedName>
</protein>
<name>A0A4R7B864_9NEIS</name>
<feature type="compositionally biased region" description="Polar residues" evidence="6">
    <location>
        <begin position="1"/>
        <end position="22"/>
    </location>
</feature>